<gene>
    <name evidence="1" type="ORF">BU14_0076s0043</name>
</gene>
<dbReference type="AlphaFoldDB" id="A0A1X6PF59"/>
<proteinExistence type="predicted"/>
<name>A0A1X6PF59_PORUM</name>
<evidence type="ECO:0000313" key="2">
    <source>
        <dbReference type="Proteomes" id="UP000218209"/>
    </source>
</evidence>
<evidence type="ECO:0000313" key="1">
    <source>
        <dbReference type="EMBL" id="OSX79487.1"/>
    </source>
</evidence>
<keyword evidence="2" id="KW-1185">Reference proteome</keyword>
<dbReference type="Proteomes" id="UP000218209">
    <property type="component" value="Unassembled WGS sequence"/>
</dbReference>
<dbReference type="EMBL" id="KV918790">
    <property type="protein sequence ID" value="OSX79487.1"/>
    <property type="molecule type" value="Genomic_DNA"/>
</dbReference>
<organism evidence="1 2">
    <name type="scientific">Porphyra umbilicalis</name>
    <name type="common">Purple laver</name>
    <name type="synonym">Red alga</name>
    <dbReference type="NCBI Taxonomy" id="2786"/>
    <lineage>
        <taxon>Eukaryota</taxon>
        <taxon>Rhodophyta</taxon>
        <taxon>Bangiophyceae</taxon>
        <taxon>Bangiales</taxon>
        <taxon>Bangiaceae</taxon>
        <taxon>Porphyra</taxon>
    </lineage>
</organism>
<protein>
    <submittedName>
        <fullName evidence="1">Uncharacterized protein</fullName>
    </submittedName>
</protein>
<accession>A0A1X6PF59</accession>
<reference evidence="1 2" key="1">
    <citation type="submission" date="2017-03" db="EMBL/GenBank/DDBJ databases">
        <title>WGS assembly of Porphyra umbilicalis.</title>
        <authorList>
            <person name="Brawley S.H."/>
            <person name="Blouin N.A."/>
            <person name="Ficko-Blean E."/>
            <person name="Wheeler G.L."/>
            <person name="Lohr M."/>
            <person name="Goodson H.V."/>
            <person name="Jenkins J.W."/>
            <person name="Blaby-Haas C.E."/>
            <person name="Helliwell K.E."/>
            <person name="Chan C."/>
            <person name="Marriage T."/>
            <person name="Bhattacharya D."/>
            <person name="Klein A.S."/>
            <person name="Badis Y."/>
            <person name="Brodie J."/>
            <person name="Cao Y."/>
            <person name="Collen J."/>
            <person name="Dittami S.M."/>
            <person name="Gachon C.M."/>
            <person name="Green B.R."/>
            <person name="Karpowicz S."/>
            <person name="Kim J.W."/>
            <person name="Kudahl U."/>
            <person name="Lin S."/>
            <person name="Michel G."/>
            <person name="Mittag M."/>
            <person name="Olson B.J."/>
            <person name="Pangilinan J."/>
            <person name="Peng Y."/>
            <person name="Qiu H."/>
            <person name="Shu S."/>
            <person name="Singer J.T."/>
            <person name="Smith A.G."/>
            <person name="Sprecher B.N."/>
            <person name="Wagner V."/>
            <person name="Wang W."/>
            <person name="Wang Z.-Y."/>
            <person name="Yan J."/>
            <person name="Yarish C."/>
            <person name="Zoeuner-Riek S."/>
            <person name="Zhuang Y."/>
            <person name="Zou Y."/>
            <person name="Lindquist E.A."/>
            <person name="Grimwood J."/>
            <person name="Barry K."/>
            <person name="Rokhsar D.S."/>
            <person name="Schmutz J."/>
            <person name="Stiller J.W."/>
            <person name="Grossman A.R."/>
            <person name="Prochnik S.E."/>
        </authorList>
    </citation>
    <scope>NUCLEOTIDE SEQUENCE [LARGE SCALE GENOMIC DNA]</scope>
    <source>
        <strain evidence="1">4086291</strain>
    </source>
</reference>
<sequence length="70" mass="8301">MGCQLLHPPRCSRGGRLVRNRRRRRLQPRGLGLPPPLLFCLRRRRHHLLPLCQQQLLSPHRRPLQPTMCV</sequence>